<organism evidence="1 2">
    <name type="scientific">Sphaerodactylus townsendi</name>
    <dbReference type="NCBI Taxonomy" id="933632"/>
    <lineage>
        <taxon>Eukaryota</taxon>
        <taxon>Metazoa</taxon>
        <taxon>Chordata</taxon>
        <taxon>Craniata</taxon>
        <taxon>Vertebrata</taxon>
        <taxon>Euteleostomi</taxon>
        <taxon>Lepidosauria</taxon>
        <taxon>Squamata</taxon>
        <taxon>Bifurcata</taxon>
        <taxon>Gekkota</taxon>
        <taxon>Sphaerodactylidae</taxon>
        <taxon>Sphaerodactylus</taxon>
    </lineage>
</organism>
<sequence length="132" mass="14926">MSLCSSQWISGCTLKVVKIIQRFLEEKFSALQYTIFDKSLADLKTRVDKVECNKRHKVALNELQAKIARLTKRYGTVKEDLKKRSDNPQSTPQSPGKTVGDTGGINSAAYRRTSLMDIPFINYGDMDSRSFT</sequence>
<evidence type="ECO:0000313" key="1">
    <source>
        <dbReference type="EMBL" id="KAH8007012.1"/>
    </source>
</evidence>
<gene>
    <name evidence="1" type="primary">ATF7IP_2</name>
    <name evidence="1" type="ORF">K3G42_015973</name>
</gene>
<protein>
    <submittedName>
        <fullName evidence="1">Activating transcription factor 7-interacting protein 1</fullName>
    </submittedName>
</protein>
<dbReference type="EMBL" id="CM037619">
    <property type="protein sequence ID" value="KAH8007012.1"/>
    <property type="molecule type" value="Genomic_DNA"/>
</dbReference>
<dbReference type="Proteomes" id="UP000827872">
    <property type="component" value="Linkage Group LG06"/>
</dbReference>
<evidence type="ECO:0000313" key="2">
    <source>
        <dbReference type="Proteomes" id="UP000827872"/>
    </source>
</evidence>
<keyword evidence="2" id="KW-1185">Reference proteome</keyword>
<proteinExistence type="predicted"/>
<name>A0ACB8FNP7_9SAUR</name>
<reference evidence="1" key="1">
    <citation type="submission" date="2021-08" db="EMBL/GenBank/DDBJ databases">
        <title>The first chromosome-level gecko genome reveals the dynamic sex chromosomes of Neotropical dwarf geckos (Sphaerodactylidae: Sphaerodactylus).</title>
        <authorList>
            <person name="Pinto B.J."/>
            <person name="Keating S.E."/>
            <person name="Gamble T."/>
        </authorList>
    </citation>
    <scope>NUCLEOTIDE SEQUENCE</scope>
    <source>
        <strain evidence="1">TG3544</strain>
    </source>
</reference>
<accession>A0ACB8FNP7</accession>
<comment type="caution">
    <text evidence="1">The sequence shown here is derived from an EMBL/GenBank/DDBJ whole genome shotgun (WGS) entry which is preliminary data.</text>
</comment>